<evidence type="ECO:0000256" key="2">
    <source>
        <dbReference type="SAM" id="MobiDB-lite"/>
    </source>
</evidence>
<keyword evidence="4" id="KW-0371">Homeobox</keyword>
<reference evidence="4" key="1">
    <citation type="submission" date="2021-05" db="EMBL/GenBank/DDBJ databases">
        <authorList>
            <person name="Alioto T."/>
            <person name="Alioto T."/>
            <person name="Gomez Garrido J."/>
        </authorList>
    </citation>
    <scope>NUCLEOTIDE SEQUENCE</scope>
</reference>
<organism evidence="4">
    <name type="scientific">Cacopsylla melanoneura</name>
    <dbReference type="NCBI Taxonomy" id="428564"/>
    <lineage>
        <taxon>Eukaryota</taxon>
        <taxon>Metazoa</taxon>
        <taxon>Ecdysozoa</taxon>
        <taxon>Arthropoda</taxon>
        <taxon>Hexapoda</taxon>
        <taxon>Insecta</taxon>
        <taxon>Pterygota</taxon>
        <taxon>Neoptera</taxon>
        <taxon>Paraneoptera</taxon>
        <taxon>Hemiptera</taxon>
        <taxon>Sternorrhyncha</taxon>
        <taxon>Psylloidea</taxon>
        <taxon>Psyllidae</taxon>
        <taxon>Psyllinae</taxon>
        <taxon>Cacopsylla</taxon>
    </lineage>
</organism>
<dbReference type="Pfam" id="PF16493">
    <property type="entry name" value="Meis_PKNOX_N"/>
    <property type="match status" value="1"/>
</dbReference>
<dbReference type="EMBL" id="HBUF01112412">
    <property type="protein sequence ID" value="CAG6640518.1"/>
    <property type="molecule type" value="Transcribed_RNA"/>
</dbReference>
<evidence type="ECO:0000313" key="4">
    <source>
        <dbReference type="EMBL" id="CAG6640518.1"/>
    </source>
</evidence>
<accession>A0A8D8VZR1</accession>
<sequence>MVSYQENIINDQTAVANNVKPVPSQPHDQAVFEADKRAVYKHPLFPLLALLFERCEQATQSAESPSADSFNIDIQAFVQHQERDQKPFLINDAEVDGLMIKAIQVLRIHLLELEKVQELCKDFCNRYITCLKGKMQSENLLRSDYSSGGFVEHNNNSSGHSSDSGSPISHSPHPHLQDLYSGQTEREEEEEDEKPRAQRSSVVAVQQEKSEEDEDAAAPEDEADKESEAEEEEEQGEGEDDVEEDKEAAEDREEGEIEGSPPPVWSGEQRTWGVSKPNTVFKFLRARDPDISTAVLKEYNTLVKPLAEDFLDARERDTRREAPVEAESSGEDAAQPAEARDRRDSRRRDQEEEKQEEEGEQQAEGEEEEERGG</sequence>
<evidence type="ECO:0000256" key="1">
    <source>
        <dbReference type="ARBA" id="ARBA00023242"/>
    </source>
</evidence>
<evidence type="ECO:0000259" key="3">
    <source>
        <dbReference type="Pfam" id="PF16493"/>
    </source>
</evidence>
<keyword evidence="4" id="KW-0238">DNA-binding</keyword>
<feature type="region of interest" description="Disordered" evidence="2">
    <location>
        <begin position="151"/>
        <end position="272"/>
    </location>
</feature>
<keyword evidence="1" id="KW-0539">Nucleus</keyword>
<feature type="compositionally biased region" description="Low complexity" evidence="2">
    <location>
        <begin position="153"/>
        <end position="171"/>
    </location>
</feature>
<name>A0A8D8VZR1_9HEMI</name>
<feature type="compositionally biased region" description="Acidic residues" evidence="2">
    <location>
        <begin position="352"/>
        <end position="373"/>
    </location>
</feature>
<feature type="compositionally biased region" description="Acidic residues" evidence="2">
    <location>
        <begin position="210"/>
        <end position="257"/>
    </location>
</feature>
<dbReference type="AlphaFoldDB" id="A0A8D8VZR1"/>
<dbReference type="GO" id="GO:0003677">
    <property type="term" value="F:DNA binding"/>
    <property type="evidence" value="ECO:0007669"/>
    <property type="project" value="UniProtKB-KW"/>
</dbReference>
<protein>
    <submittedName>
        <fullName evidence="4">Homeobox protein PKNOX2</fullName>
    </submittedName>
</protein>
<feature type="compositionally biased region" description="Basic and acidic residues" evidence="2">
    <location>
        <begin position="311"/>
        <end position="323"/>
    </location>
</feature>
<dbReference type="InterPro" id="IPR032453">
    <property type="entry name" value="PKNOX/Meis_N"/>
</dbReference>
<feature type="domain" description="MEIS N-terminal" evidence="3">
    <location>
        <begin position="33"/>
        <end position="138"/>
    </location>
</feature>
<feature type="region of interest" description="Disordered" evidence="2">
    <location>
        <begin position="302"/>
        <end position="373"/>
    </location>
</feature>
<proteinExistence type="predicted"/>
<feature type="compositionally biased region" description="Basic and acidic residues" evidence="2">
    <location>
        <begin position="338"/>
        <end position="351"/>
    </location>
</feature>